<keyword evidence="1" id="KW-1133">Transmembrane helix</keyword>
<name>A0ABY3AHQ1_9FLAO</name>
<feature type="transmembrane region" description="Helical" evidence="1">
    <location>
        <begin position="6"/>
        <end position="27"/>
    </location>
</feature>
<evidence type="ECO:0000313" key="2">
    <source>
        <dbReference type="EMBL" id="TQO38575.1"/>
    </source>
</evidence>
<keyword evidence="1" id="KW-0812">Transmembrane</keyword>
<gene>
    <name evidence="2" type="ORF">GQ41_3228</name>
</gene>
<reference evidence="2 3" key="1">
    <citation type="submission" date="2019-06" db="EMBL/GenBank/DDBJ databases">
        <title>A large-scale integrated study on North Sea by COGITO (Coastal Microbe Genomic &amp; Taxonomic Observatory).</title>
        <authorList>
            <person name="Teeling H."/>
        </authorList>
    </citation>
    <scope>NUCLEOTIDE SEQUENCE [LARGE SCALE GENOMIC DNA]</scope>
    <source>
        <strain evidence="2 3">MAR_2009_79</strain>
    </source>
</reference>
<evidence type="ECO:0000313" key="3">
    <source>
        <dbReference type="Proteomes" id="UP000315363"/>
    </source>
</evidence>
<dbReference type="Proteomes" id="UP000315363">
    <property type="component" value="Unassembled WGS sequence"/>
</dbReference>
<comment type="caution">
    <text evidence="2">The sequence shown here is derived from an EMBL/GenBank/DDBJ whole genome shotgun (WGS) entry which is preliminary data.</text>
</comment>
<sequence>MKRFCYNIFILFIIILLFNGILFLFGIRQYYIEYEKRPAKNFGAFIFADSHGLPISDFSEKYNVFNFSAGSDSYFDMKRKISYLLENGYNVDTIFITVDDHTLSPYREILNNLDRSAIYYSLPIEYENQYEFLKEKYLRYYLPIFQPKISSLFKSYLEAKLEVIYQPNNKSLNEKVWSDFPEDDRIKSAEGRIKLQFPSDNKSEKLERTLLEIIHLCQTNEIKLIGIKFPLSSSYLKVLDSRNYSADELLTSKGLNVKDNKEIFKENPEYFFNTDHLNSKGGEIFTKMLLSR</sequence>
<accession>A0ABY3AHQ1</accession>
<evidence type="ECO:0000256" key="1">
    <source>
        <dbReference type="SAM" id="Phobius"/>
    </source>
</evidence>
<evidence type="ECO:0008006" key="4">
    <source>
        <dbReference type="Google" id="ProtNLM"/>
    </source>
</evidence>
<keyword evidence="1" id="KW-0472">Membrane</keyword>
<dbReference type="EMBL" id="VHIF01000001">
    <property type="protein sequence ID" value="TQO38575.1"/>
    <property type="molecule type" value="Genomic_DNA"/>
</dbReference>
<proteinExistence type="predicted"/>
<organism evidence="2 3">
    <name type="scientific">Arenibacter algicola</name>
    <dbReference type="NCBI Taxonomy" id="616991"/>
    <lineage>
        <taxon>Bacteria</taxon>
        <taxon>Pseudomonadati</taxon>
        <taxon>Bacteroidota</taxon>
        <taxon>Flavobacteriia</taxon>
        <taxon>Flavobacteriales</taxon>
        <taxon>Flavobacteriaceae</taxon>
        <taxon>Arenibacter</taxon>
    </lineage>
</organism>
<dbReference type="RefSeq" id="WP_142190147.1">
    <property type="nucleotide sequence ID" value="NZ_VHIF01000001.1"/>
</dbReference>
<keyword evidence="3" id="KW-1185">Reference proteome</keyword>
<protein>
    <recommendedName>
        <fullName evidence="4">SGNH/GDSL hydrolase family protein</fullName>
    </recommendedName>
</protein>